<protein>
    <recommendedName>
        <fullName evidence="4">Reverse transcriptase domain-containing protein</fullName>
    </recommendedName>
</protein>
<dbReference type="InterPro" id="IPR043128">
    <property type="entry name" value="Rev_trsase/Diguanyl_cyclase"/>
</dbReference>
<sequence length="954" mass="109103">MEECHRQLTNQVDLVNPEGHWFMPDVSKPLPLGGPQLKAAQYLDFGLQELVPSLWIESKREYDISAAYVNEVGERDRGDDGALAGNLALSYTGYNFGGLAKVTLQLVMAISVILVSSDSSEESSSPVAFGALRRRVMVLAPGQPNPHGRPYRYHLNGPVHMMTVRKRVGLLPTHCLVVRHLVDYSSSHHFSSDDSSRDSSSKSSSDFSADALSDSASSHSSSDHSPSGMRHSHHLCSLVPSIHRSSAAISERLSHDSSSASPSHKRSRSPAASVPLSSPTLKALSYVRADLLPSPKWIRSPETATDSKGCSIKEHEGHLKLIMRLLKKEELYAKFSKYEFWLSKVQFLGHVIDREDIHVDPAKIESIKDWASPKTPTEIRQFLEKAEAAFQLVGHGFDTKGEGHSLRIPLTQGLREELYHIRSRAWCSNVCFEDVETLSVRYKLLSDYDCEIRYHPGKANVVADALSRKERSKPLLVRALVMTIGLNLPKQILSAQSKARKKENFINEDLHGMINKLEPRTDGTLCLNKLSWIPCFGDLRALIMHESHKSKYSIYPESDKIKRRAFWSLNEDILKITILKTNTPYPSKKIRRVRSCTHQRPQKDKDQYTEVLIRASRLNKLKEKFLDDLHNNAFSGTDGKDAIEHIENYLKIIDPIRLPNVDHDKLRIVIFSISLAGGARRWFDRTKESITCWVDLTAKFFGKYYPPSRIEGNNTLVIKRDPSNPTFKGWLATKFVNYKTMDIFTKGALWDYWKMGGDEIEKSDNESSDLEECCSDKEETTEIFKIETDVFNYETPLCLAFNEFNYLLKVDPDLLTKYIMGFKTYADYKDGWIYEWNKNVPWVYDKSWLDNGIWREPTPVKHTCKPFNYKTGCSEWPTCSWRDDGYCNGGNLPGTYIIGNQLHYQDYEWYEALEDSELKYLALRNKAIMEGVINEDDDESRYEQKKQWNIYTIR</sequence>
<feature type="compositionally biased region" description="Low complexity" evidence="1">
    <location>
        <begin position="201"/>
        <end position="227"/>
    </location>
</feature>
<evidence type="ECO:0008006" key="4">
    <source>
        <dbReference type="Google" id="ProtNLM"/>
    </source>
</evidence>
<dbReference type="InterPro" id="IPR043502">
    <property type="entry name" value="DNA/RNA_pol_sf"/>
</dbReference>
<evidence type="ECO:0000256" key="1">
    <source>
        <dbReference type="SAM" id="MobiDB-lite"/>
    </source>
</evidence>
<dbReference type="Proteomes" id="UP001151760">
    <property type="component" value="Unassembled WGS sequence"/>
</dbReference>
<reference evidence="2" key="1">
    <citation type="journal article" date="2022" name="Int. J. Mol. Sci.">
        <title>Draft Genome of Tanacetum Coccineum: Genomic Comparison of Closely Related Tanacetum-Family Plants.</title>
        <authorList>
            <person name="Yamashiro T."/>
            <person name="Shiraishi A."/>
            <person name="Nakayama K."/>
            <person name="Satake H."/>
        </authorList>
    </citation>
    <scope>NUCLEOTIDE SEQUENCE</scope>
</reference>
<gene>
    <name evidence="2" type="ORF">Tco_0875120</name>
</gene>
<keyword evidence="3" id="KW-1185">Reference proteome</keyword>
<dbReference type="Gene3D" id="3.30.70.270">
    <property type="match status" value="1"/>
</dbReference>
<accession>A0ABQ5BQA6</accession>
<dbReference type="PANTHER" id="PTHR34072">
    <property type="entry name" value="ENZYMATIC POLYPROTEIN-RELATED"/>
    <property type="match status" value="1"/>
</dbReference>
<dbReference type="SUPFAM" id="SSF56672">
    <property type="entry name" value="DNA/RNA polymerases"/>
    <property type="match status" value="1"/>
</dbReference>
<organism evidence="2 3">
    <name type="scientific">Tanacetum coccineum</name>
    <dbReference type="NCBI Taxonomy" id="301880"/>
    <lineage>
        <taxon>Eukaryota</taxon>
        <taxon>Viridiplantae</taxon>
        <taxon>Streptophyta</taxon>
        <taxon>Embryophyta</taxon>
        <taxon>Tracheophyta</taxon>
        <taxon>Spermatophyta</taxon>
        <taxon>Magnoliopsida</taxon>
        <taxon>eudicotyledons</taxon>
        <taxon>Gunneridae</taxon>
        <taxon>Pentapetalae</taxon>
        <taxon>asterids</taxon>
        <taxon>campanulids</taxon>
        <taxon>Asterales</taxon>
        <taxon>Asteraceae</taxon>
        <taxon>Asteroideae</taxon>
        <taxon>Anthemideae</taxon>
        <taxon>Anthemidinae</taxon>
        <taxon>Tanacetum</taxon>
    </lineage>
</organism>
<dbReference type="PANTHER" id="PTHR34072:SF52">
    <property type="entry name" value="RIBONUCLEASE H"/>
    <property type="match status" value="1"/>
</dbReference>
<reference evidence="2" key="2">
    <citation type="submission" date="2022-01" db="EMBL/GenBank/DDBJ databases">
        <authorList>
            <person name="Yamashiro T."/>
            <person name="Shiraishi A."/>
            <person name="Satake H."/>
            <person name="Nakayama K."/>
        </authorList>
    </citation>
    <scope>NUCLEOTIDE SEQUENCE</scope>
</reference>
<name>A0ABQ5BQA6_9ASTR</name>
<feature type="region of interest" description="Disordered" evidence="1">
    <location>
        <begin position="249"/>
        <end position="276"/>
    </location>
</feature>
<proteinExistence type="predicted"/>
<feature type="compositionally biased region" description="Basic and acidic residues" evidence="1">
    <location>
        <begin position="190"/>
        <end position="200"/>
    </location>
</feature>
<comment type="caution">
    <text evidence="2">The sequence shown here is derived from an EMBL/GenBank/DDBJ whole genome shotgun (WGS) entry which is preliminary data.</text>
</comment>
<dbReference type="EMBL" id="BQNB010013471">
    <property type="protein sequence ID" value="GJT16414.1"/>
    <property type="molecule type" value="Genomic_DNA"/>
</dbReference>
<feature type="region of interest" description="Disordered" evidence="1">
    <location>
        <begin position="187"/>
        <end position="233"/>
    </location>
</feature>
<evidence type="ECO:0000313" key="2">
    <source>
        <dbReference type="EMBL" id="GJT16414.1"/>
    </source>
</evidence>
<evidence type="ECO:0000313" key="3">
    <source>
        <dbReference type="Proteomes" id="UP001151760"/>
    </source>
</evidence>